<name>A0A1F4ZUB1_9BACT</name>
<keyword evidence="1" id="KW-1133">Transmembrane helix</keyword>
<keyword evidence="1" id="KW-0472">Membrane</keyword>
<feature type="transmembrane region" description="Helical" evidence="1">
    <location>
        <begin position="90"/>
        <end position="109"/>
    </location>
</feature>
<keyword evidence="1" id="KW-0812">Transmembrane</keyword>
<sequence length="314" mass="34996">MVSSFVNSARFRLYFLLSLVLVGGLIRFIQLSSSPFFSDQDWYYTQAVTSVLEGKFPLVGITTSIHWLHQGSLWSLLLIPGLVMSNYHPLSGSFLTIVFGLASIPLAYFLGASVVSRKLGLILATLISLTGFSVIHSGLSYHTSPIPLFILVFCLSLVKQKHLLAGLFLGFLYQLHLLTFIFWPLTLIYLLKRNIPAGKIILGFLLGILPFIYYGPVQTLGIFFWLIKFVIGLSPSSGMSVSYQVVLFIPLIIVVSFLLSKLKLSLALPLIALGIVYSYFVVTPLSPSLKEELAQINCSNPASTYLYWWKCEHN</sequence>
<evidence type="ECO:0000313" key="3">
    <source>
        <dbReference type="Proteomes" id="UP000176424"/>
    </source>
</evidence>
<feature type="transmembrane region" description="Helical" evidence="1">
    <location>
        <begin position="266"/>
        <end position="282"/>
    </location>
</feature>
<organism evidence="2 3">
    <name type="scientific">Candidatus Amesbacteria bacterium RIFOXYB1_FULL_44_23</name>
    <dbReference type="NCBI Taxonomy" id="1797263"/>
    <lineage>
        <taxon>Bacteria</taxon>
        <taxon>Candidatus Amesiibacteriota</taxon>
    </lineage>
</organism>
<dbReference type="STRING" id="1797263.A2397_00325"/>
<accession>A0A1F4ZUB1</accession>
<evidence type="ECO:0000256" key="1">
    <source>
        <dbReference type="SAM" id="Phobius"/>
    </source>
</evidence>
<dbReference type="AlphaFoldDB" id="A0A1F4ZUB1"/>
<feature type="transmembrane region" description="Helical" evidence="1">
    <location>
        <begin position="12"/>
        <end position="29"/>
    </location>
</feature>
<reference evidence="2 3" key="1">
    <citation type="journal article" date="2016" name="Nat. Commun.">
        <title>Thousands of microbial genomes shed light on interconnected biogeochemical processes in an aquifer system.</title>
        <authorList>
            <person name="Anantharaman K."/>
            <person name="Brown C.T."/>
            <person name="Hug L.A."/>
            <person name="Sharon I."/>
            <person name="Castelle C.J."/>
            <person name="Probst A.J."/>
            <person name="Thomas B.C."/>
            <person name="Singh A."/>
            <person name="Wilkins M.J."/>
            <person name="Karaoz U."/>
            <person name="Brodie E.L."/>
            <person name="Williams K.H."/>
            <person name="Hubbard S.S."/>
            <person name="Banfield J.F."/>
        </authorList>
    </citation>
    <scope>NUCLEOTIDE SEQUENCE [LARGE SCALE GENOMIC DNA]</scope>
</reference>
<gene>
    <name evidence="2" type="ORF">A2397_00325</name>
</gene>
<dbReference type="EMBL" id="MEXR01000017">
    <property type="protein sequence ID" value="OGD09972.1"/>
    <property type="molecule type" value="Genomic_DNA"/>
</dbReference>
<feature type="transmembrane region" description="Helical" evidence="1">
    <location>
        <begin position="202"/>
        <end position="227"/>
    </location>
</feature>
<evidence type="ECO:0008006" key="4">
    <source>
        <dbReference type="Google" id="ProtNLM"/>
    </source>
</evidence>
<feature type="transmembrane region" description="Helical" evidence="1">
    <location>
        <begin position="163"/>
        <end position="190"/>
    </location>
</feature>
<feature type="transmembrane region" description="Helical" evidence="1">
    <location>
        <begin position="239"/>
        <end position="259"/>
    </location>
</feature>
<protein>
    <recommendedName>
        <fullName evidence="4">Glycosyltransferase RgtA/B/C/D-like domain-containing protein</fullName>
    </recommendedName>
</protein>
<comment type="caution">
    <text evidence="2">The sequence shown here is derived from an EMBL/GenBank/DDBJ whole genome shotgun (WGS) entry which is preliminary data.</text>
</comment>
<feature type="transmembrane region" description="Helical" evidence="1">
    <location>
        <begin position="121"/>
        <end position="143"/>
    </location>
</feature>
<dbReference type="Proteomes" id="UP000176424">
    <property type="component" value="Unassembled WGS sequence"/>
</dbReference>
<proteinExistence type="predicted"/>
<evidence type="ECO:0000313" key="2">
    <source>
        <dbReference type="EMBL" id="OGD09972.1"/>
    </source>
</evidence>